<accession>A0A1H7HWV9</accession>
<dbReference type="STRING" id="1038014.SAMN04487910_0733"/>
<keyword evidence="2" id="KW-1185">Reference proteome</keyword>
<proteinExistence type="predicted"/>
<dbReference type="AlphaFoldDB" id="A0A1H7HWV9"/>
<name>A0A1H7HWV9_AQUAM</name>
<organism evidence="1 2">
    <name type="scientific">Aquimarina amphilecti</name>
    <dbReference type="NCBI Taxonomy" id="1038014"/>
    <lineage>
        <taxon>Bacteria</taxon>
        <taxon>Pseudomonadati</taxon>
        <taxon>Bacteroidota</taxon>
        <taxon>Flavobacteriia</taxon>
        <taxon>Flavobacteriales</taxon>
        <taxon>Flavobacteriaceae</taxon>
        <taxon>Aquimarina</taxon>
    </lineage>
</organism>
<dbReference type="EMBL" id="FOAB01000001">
    <property type="protein sequence ID" value="SEK52705.1"/>
    <property type="molecule type" value="Genomic_DNA"/>
</dbReference>
<evidence type="ECO:0000313" key="1">
    <source>
        <dbReference type="EMBL" id="SEK52705.1"/>
    </source>
</evidence>
<sequence length="41" mass="4852">MLKELFLGGSASLFDFHCRFLRVSRVRIYSNFLTVNPLFKK</sequence>
<evidence type="ECO:0000313" key="2">
    <source>
        <dbReference type="Proteomes" id="UP000198521"/>
    </source>
</evidence>
<reference evidence="2" key="1">
    <citation type="submission" date="2016-10" db="EMBL/GenBank/DDBJ databases">
        <authorList>
            <person name="Varghese N."/>
            <person name="Submissions S."/>
        </authorList>
    </citation>
    <scope>NUCLEOTIDE SEQUENCE [LARGE SCALE GENOMIC DNA]</scope>
    <source>
        <strain evidence="2">DSM 25232 / NCIMB 14723 / 92V</strain>
    </source>
</reference>
<protein>
    <submittedName>
        <fullName evidence="1">Uncharacterized protein</fullName>
    </submittedName>
</protein>
<dbReference type="Proteomes" id="UP000198521">
    <property type="component" value="Unassembled WGS sequence"/>
</dbReference>
<gene>
    <name evidence="1" type="ORF">SAMN04487910_0733</name>
</gene>